<feature type="domain" description="Dynein heavy chain ATP-binding dynein motor region" evidence="17">
    <location>
        <begin position="96"/>
        <end position="316"/>
    </location>
</feature>
<keyword evidence="14" id="KW-0472">Membrane</keyword>
<dbReference type="InterPro" id="IPR004273">
    <property type="entry name" value="Dynein_heavy_D6_P-loop"/>
</dbReference>
<dbReference type="Proteomes" id="UP001516400">
    <property type="component" value="Unassembled WGS sequence"/>
</dbReference>
<proteinExistence type="inferred from homology"/>
<dbReference type="Pfam" id="PF03028">
    <property type="entry name" value="Dynein_heavy"/>
    <property type="match status" value="1"/>
</dbReference>
<evidence type="ECO:0000259" key="18">
    <source>
        <dbReference type="Pfam" id="PF18198"/>
    </source>
</evidence>
<accession>A0ABD2N7I7</accession>
<dbReference type="FunFam" id="1.20.1270.280:FF:000002">
    <property type="entry name" value="Dynein heavy chain 5, axonemal"/>
    <property type="match status" value="1"/>
</dbReference>
<evidence type="ECO:0000256" key="1">
    <source>
        <dbReference type="ARBA" id="ARBA00004430"/>
    </source>
</evidence>
<feature type="domain" description="Dynein heavy chain C-terminal" evidence="19">
    <location>
        <begin position="849"/>
        <end position="1145"/>
    </location>
</feature>
<evidence type="ECO:0000256" key="10">
    <source>
        <dbReference type="ARBA" id="ARBA00023069"/>
    </source>
</evidence>
<comment type="caution">
    <text evidence="20">The sequence shown here is derived from an EMBL/GenBank/DDBJ whole genome shotgun (WGS) entry which is preliminary data.</text>
</comment>
<dbReference type="InterPro" id="IPR042219">
    <property type="entry name" value="AAA_lid_11_sf"/>
</dbReference>
<dbReference type="Pfam" id="PF12781">
    <property type="entry name" value="AAA_9"/>
    <property type="match status" value="1"/>
</dbReference>
<dbReference type="GO" id="GO:0030286">
    <property type="term" value="C:dynein complex"/>
    <property type="evidence" value="ECO:0007669"/>
    <property type="project" value="UniProtKB-KW"/>
</dbReference>
<dbReference type="PANTHER" id="PTHR46532">
    <property type="entry name" value="MALE FERTILITY FACTOR KL5"/>
    <property type="match status" value="1"/>
</dbReference>
<dbReference type="Gene3D" id="1.10.8.1220">
    <property type="match status" value="1"/>
</dbReference>
<dbReference type="InterPro" id="IPR024743">
    <property type="entry name" value="Dynein_HC_stalk"/>
</dbReference>
<dbReference type="EMBL" id="JABFTP020000083">
    <property type="protein sequence ID" value="KAL3274755.1"/>
    <property type="molecule type" value="Genomic_DNA"/>
</dbReference>
<dbReference type="Gene3D" id="6.10.140.1060">
    <property type="match status" value="1"/>
</dbReference>
<gene>
    <name evidence="20" type="ORF">HHI36_019542</name>
</gene>
<dbReference type="FunFam" id="1.10.8.1220:FF:000001">
    <property type="entry name" value="Dynein axonemal heavy chain 5"/>
    <property type="match status" value="1"/>
</dbReference>
<dbReference type="GO" id="GO:0031514">
    <property type="term" value="C:motile cilium"/>
    <property type="evidence" value="ECO:0007669"/>
    <property type="project" value="UniProtKB-ARBA"/>
</dbReference>
<keyword evidence="6" id="KW-0547">Nucleotide-binding</keyword>
<dbReference type="InterPro" id="IPR041228">
    <property type="entry name" value="Dynein_C"/>
</dbReference>
<dbReference type="Gene3D" id="1.20.920.20">
    <property type="match status" value="1"/>
</dbReference>
<keyword evidence="10" id="KW-0969">Cilium</keyword>
<dbReference type="InterPro" id="IPR035706">
    <property type="entry name" value="AAA_9"/>
</dbReference>
<keyword evidence="5" id="KW-0677">Repeat</keyword>
<evidence type="ECO:0000256" key="8">
    <source>
        <dbReference type="ARBA" id="ARBA00023017"/>
    </source>
</evidence>
<keyword evidence="4" id="KW-0493">Microtubule</keyword>
<evidence type="ECO:0000256" key="12">
    <source>
        <dbReference type="ARBA" id="ARBA00023212"/>
    </source>
</evidence>
<evidence type="ECO:0000256" key="3">
    <source>
        <dbReference type="ARBA" id="ARBA00022490"/>
    </source>
</evidence>
<evidence type="ECO:0000259" key="15">
    <source>
        <dbReference type="Pfam" id="PF03028"/>
    </source>
</evidence>
<dbReference type="InterPro" id="IPR027417">
    <property type="entry name" value="P-loop_NTPase"/>
</dbReference>
<evidence type="ECO:0000313" key="20">
    <source>
        <dbReference type="EMBL" id="KAL3274755.1"/>
    </source>
</evidence>
<evidence type="ECO:0000259" key="16">
    <source>
        <dbReference type="Pfam" id="PF12777"/>
    </source>
</evidence>
<dbReference type="AlphaFoldDB" id="A0ABD2N7I7"/>
<keyword evidence="13" id="KW-0966">Cell projection</keyword>
<evidence type="ECO:0000313" key="21">
    <source>
        <dbReference type="Proteomes" id="UP001516400"/>
    </source>
</evidence>
<dbReference type="FunFam" id="3.40.50.300:FF:000320">
    <property type="entry name" value="Dynein, axonemal, heavy chain 5"/>
    <property type="match status" value="1"/>
</dbReference>
<evidence type="ECO:0000256" key="5">
    <source>
        <dbReference type="ARBA" id="ARBA00022737"/>
    </source>
</evidence>
<dbReference type="Gene3D" id="3.40.50.300">
    <property type="entry name" value="P-loop containing nucleotide triphosphate hydrolases"/>
    <property type="match status" value="2"/>
</dbReference>
<organism evidence="20 21">
    <name type="scientific">Cryptolaemus montrouzieri</name>
    <dbReference type="NCBI Taxonomy" id="559131"/>
    <lineage>
        <taxon>Eukaryota</taxon>
        <taxon>Metazoa</taxon>
        <taxon>Ecdysozoa</taxon>
        <taxon>Arthropoda</taxon>
        <taxon>Hexapoda</taxon>
        <taxon>Insecta</taxon>
        <taxon>Pterygota</taxon>
        <taxon>Neoptera</taxon>
        <taxon>Endopterygota</taxon>
        <taxon>Coleoptera</taxon>
        <taxon>Polyphaga</taxon>
        <taxon>Cucujiformia</taxon>
        <taxon>Coccinelloidea</taxon>
        <taxon>Coccinellidae</taxon>
        <taxon>Scymninae</taxon>
        <taxon>Scymnini</taxon>
        <taxon>Cryptolaemus</taxon>
    </lineage>
</organism>
<keyword evidence="12" id="KW-0206">Cytoskeleton</keyword>
<evidence type="ECO:0000256" key="6">
    <source>
        <dbReference type="ARBA" id="ARBA00022741"/>
    </source>
</evidence>
<keyword evidence="14" id="KW-0812">Transmembrane</keyword>
<protein>
    <recommendedName>
        <fullName evidence="22">Dynein heavy chain 8, axonemal</fullName>
    </recommendedName>
</protein>
<evidence type="ECO:0000256" key="9">
    <source>
        <dbReference type="ARBA" id="ARBA00023054"/>
    </source>
</evidence>
<keyword evidence="7" id="KW-0067">ATP-binding</keyword>
<evidence type="ECO:0000259" key="19">
    <source>
        <dbReference type="Pfam" id="PF18199"/>
    </source>
</evidence>
<keyword evidence="9" id="KW-0175">Coiled coil</keyword>
<evidence type="ECO:0000256" key="4">
    <source>
        <dbReference type="ARBA" id="ARBA00022701"/>
    </source>
</evidence>
<dbReference type="Gene3D" id="1.20.1270.280">
    <property type="match status" value="1"/>
</dbReference>
<name>A0ABD2N7I7_9CUCU</name>
<dbReference type="FunFam" id="3.40.50.300:FF:000049">
    <property type="entry name" value="Dynein, axonemal, heavy chain 5"/>
    <property type="match status" value="1"/>
</dbReference>
<keyword evidence="3" id="KW-0963">Cytoplasm</keyword>
<evidence type="ECO:0000256" key="14">
    <source>
        <dbReference type="SAM" id="Phobius"/>
    </source>
</evidence>
<keyword evidence="8" id="KW-0243">Dynein</keyword>
<feature type="domain" description="Dynein heavy chain AAA lid" evidence="18">
    <location>
        <begin position="706"/>
        <end position="843"/>
    </location>
</feature>
<dbReference type="GO" id="GO:0005930">
    <property type="term" value="C:axoneme"/>
    <property type="evidence" value="ECO:0007669"/>
    <property type="project" value="UniProtKB-SubCell"/>
</dbReference>
<dbReference type="InterPro" id="IPR026983">
    <property type="entry name" value="DHC"/>
</dbReference>
<evidence type="ECO:0000256" key="11">
    <source>
        <dbReference type="ARBA" id="ARBA00023175"/>
    </source>
</evidence>
<dbReference type="Gene3D" id="3.10.490.20">
    <property type="match status" value="1"/>
</dbReference>
<keyword evidence="11" id="KW-0505">Motor protein</keyword>
<dbReference type="PANTHER" id="PTHR46532:SF4">
    <property type="entry name" value="AAA+ ATPASE DOMAIN-CONTAINING PROTEIN"/>
    <property type="match status" value="1"/>
</dbReference>
<comment type="subcellular location">
    <subcellularLocation>
        <location evidence="1">Cytoplasm</location>
        <location evidence="1">Cytoskeleton</location>
        <location evidence="1">Cilium axoneme</location>
    </subcellularLocation>
</comment>
<evidence type="ECO:0000259" key="17">
    <source>
        <dbReference type="Pfam" id="PF12781"/>
    </source>
</evidence>
<feature type="transmembrane region" description="Helical" evidence="14">
    <location>
        <begin position="340"/>
        <end position="361"/>
    </location>
</feature>
<reference evidence="20 21" key="1">
    <citation type="journal article" date="2021" name="BMC Biol.">
        <title>Horizontally acquired antibacterial genes associated with adaptive radiation of ladybird beetles.</title>
        <authorList>
            <person name="Li H.S."/>
            <person name="Tang X.F."/>
            <person name="Huang Y.H."/>
            <person name="Xu Z.Y."/>
            <person name="Chen M.L."/>
            <person name="Du X.Y."/>
            <person name="Qiu B.Y."/>
            <person name="Chen P.T."/>
            <person name="Zhang W."/>
            <person name="Slipinski A."/>
            <person name="Escalona H.E."/>
            <person name="Waterhouse R.M."/>
            <person name="Zwick A."/>
            <person name="Pang H."/>
        </authorList>
    </citation>
    <scope>NUCLEOTIDE SEQUENCE [LARGE SCALE GENOMIC DNA]</scope>
    <source>
        <strain evidence="20">SYSU2018</strain>
    </source>
</reference>
<keyword evidence="21" id="KW-1185">Reference proteome</keyword>
<dbReference type="Pfam" id="PF18199">
    <property type="entry name" value="Dynein_C"/>
    <property type="match status" value="1"/>
</dbReference>
<dbReference type="FunFam" id="3.10.490.20:FF:000003">
    <property type="entry name" value="Dynein heavy chain 5, axonemal"/>
    <property type="match status" value="1"/>
</dbReference>
<keyword evidence="14" id="KW-1133">Transmembrane helix</keyword>
<evidence type="ECO:0000256" key="7">
    <source>
        <dbReference type="ARBA" id="ARBA00022840"/>
    </source>
</evidence>
<dbReference type="GO" id="GO:0005874">
    <property type="term" value="C:microtubule"/>
    <property type="evidence" value="ECO:0007669"/>
    <property type="project" value="UniProtKB-KW"/>
</dbReference>
<dbReference type="GO" id="GO:0005524">
    <property type="term" value="F:ATP binding"/>
    <property type="evidence" value="ECO:0007669"/>
    <property type="project" value="UniProtKB-KW"/>
</dbReference>
<dbReference type="Gene3D" id="1.10.8.720">
    <property type="entry name" value="Region D6 of dynein motor"/>
    <property type="match status" value="1"/>
</dbReference>
<evidence type="ECO:0000256" key="13">
    <source>
        <dbReference type="ARBA" id="ARBA00023273"/>
    </source>
</evidence>
<comment type="similarity">
    <text evidence="2">Belongs to the dynein heavy chain family.</text>
</comment>
<dbReference type="Pfam" id="PF12777">
    <property type="entry name" value="MT"/>
    <property type="match status" value="1"/>
</dbReference>
<feature type="domain" description="Dynein heavy chain coiled coil stalk" evidence="16">
    <location>
        <begin position="9"/>
        <end position="67"/>
    </location>
</feature>
<feature type="domain" description="Dynein heavy chain region D6 P-loop" evidence="15">
    <location>
        <begin position="562"/>
        <end position="673"/>
    </location>
</feature>
<dbReference type="InterPro" id="IPR041658">
    <property type="entry name" value="AAA_lid_11"/>
</dbReference>
<evidence type="ECO:0008006" key="22">
    <source>
        <dbReference type="Google" id="ProtNLM"/>
    </source>
</evidence>
<dbReference type="FunFam" id="1.10.8.720:FF:000004">
    <property type="entry name" value="Dynein heavy chain 5, axonemal"/>
    <property type="match status" value="1"/>
</dbReference>
<sequence length="1148" mass="132584">MKVQNKMDAATALITGLSGERIRWTEQLNNFKAETERLIGDVVLLVGFLGYSGPFNQEFRSTMQSSWLEMLIERKIPVTSTLNIINSLSDNATVGAWNLEGLPNDELSVQNGIIVTRASRYPLLIDPQSQGKIWIKNKELKNNLLVTTLSHKYFRNHIEDAVSLGYPLIIEDIGEDLDPVLDNVLEKNYIKVGTSFKVKVGDKEIDVHKNFKLYITTKWANPSYTPEIFARTSIIDFTVTIKGLEDQLLGRVIMTEKKELETEKTNLIIEVTSNRRKMRELEQNLLYKLTTIQGSLLDDVSVIEVLNTTKNTAAEVKEQLAVARTTEMKINSAREEFRPVATRGSVLYFIIVSMSIVNYMYQTSLVQFLERFDLSMARSEKSPVTTRRISFINEYLTYEIFKYKSRGLYEKHKYMFVLLLALKIDLERMHITHEEFQNFIKGGAALDLNTCPPKPSRWITDLTWLNIVELSSLRQFQYIIQQVITNEKMWKTWFDKDAPEEAMFPLNYGSLDVFRKLLLIRAWCPDRIMVQSKKYIAQSMGTKFAEPMLLNFEAMYFESRALTPMICFLSIGSDPTPYIEQLAKRQEFKCKSISMGQGQEIHARKLLVEAMNEGFWALLQNCHLSLEYMQEILVLFLELEKGGTFNKNFRLWLTTEEHEKFPISLLQMCIKFTNEAPSGIRAGLTRTYISMNQDMLDYSDSKQYIPLIYAISFLHTIVQERRKFGPLGWNIPYEFNSADWLASCLFLQNHLDEADTKKGLSWTTLRYMLGEVHYGGRVTDDFDKKLLNTFCKVWFTDHIFAEDFCFYKGYKIIVYKQVTEYLEHFKSMAPTDVPQVYGLHTNANITYQTNATTDMLSQMLSIQPKEVSVGGGETRESVVANHAKEMLRKLPPPYDPFEVKDRIRAMGNLNPMNIFLNQEIDRMQKVLINIRQTLQDLLLAIDGIIIMNEILQDTLDKIYDALVPDIWKRGSWAAATLGFWFTELIDRNSQFNDWCFKGRPPSFWIAGFFNPQGFLTAMRQEVSRAHKGWALDQVVLFNDVTSKMKEDVATAPNEGVYVYGLYLDGAGWDRRNSKLMESINKVLYTLIPIVHIYAINGPPKIANLLYSSPVYKKVRRTDLNYITSLYLITLKPPDHWILRGVALLCDIQ</sequence>
<dbReference type="InterPro" id="IPR043160">
    <property type="entry name" value="Dynein_C_barrel"/>
</dbReference>
<dbReference type="Pfam" id="PF18198">
    <property type="entry name" value="AAA_lid_11"/>
    <property type="match status" value="1"/>
</dbReference>
<evidence type="ECO:0000256" key="2">
    <source>
        <dbReference type="ARBA" id="ARBA00008887"/>
    </source>
</evidence>